<protein>
    <recommendedName>
        <fullName evidence="1">Telomere-length maintenance and DNA damage repair domain-containing protein</fullName>
    </recommendedName>
</protein>
<sequence>MHHRFAFSLFAFSLPSNRFLQRYLEKETELLQSEKAHVSTTTKANHHKKMQEISSLVKYFIRCANKSMGLENHRPDQAYGEDYSSILLKNILSVRKYWCEIT</sequence>
<dbReference type="STRING" id="62062.ENSHHUP00000042059"/>
<name>A0A4W5MX60_9TELE</name>
<evidence type="ECO:0000259" key="1">
    <source>
        <dbReference type="SMART" id="SM01342"/>
    </source>
</evidence>
<dbReference type="SMART" id="SM01342">
    <property type="entry name" value="TAN"/>
    <property type="match status" value="1"/>
</dbReference>
<feature type="domain" description="Telomere-length maintenance and DNA damage repair" evidence="1">
    <location>
        <begin position="1"/>
        <end position="102"/>
    </location>
</feature>
<organism evidence="2 3">
    <name type="scientific">Hucho hucho</name>
    <name type="common">huchen</name>
    <dbReference type="NCBI Taxonomy" id="62062"/>
    <lineage>
        <taxon>Eukaryota</taxon>
        <taxon>Metazoa</taxon>
        <taxon>Chordata</taxon>
        <taxon>Craniata</taxon>
        <taxon>Vertebrata</taxon>
        <taxon>Euteleostomi</taxon>
        <taxon>Actinopterygii</taxon>
        <taxon>Neopterygii</taxon>
        <taxon>Teleostei</taxon>
        <taxon>Protacanthopterygii</taxon>
        <taxon>Salmoniformes</taxon>
        <taxon>Salmonidae</taxon>
        <taxon>Salmoninae</taxon>
        <taxon>Hucho</taxon>
    </lineage>
</organism>
<dbReference type="GeneTree" id="ENSGT00670000098061"/>
<proteinExistence type="predicted"/>
<dbReference type="GO" id="GO:0004674">
    <property type="term" value="F:protein serine/threonine kinase activity"/>
    <property type="evidence" value="ECO:0007669"/>
    <property type="project" value="InterPro"/>
</dbReference>
<accession>A0A4W5MX60</accession>
<reference evidence="3" key="1">
    <citation type="submission" date="2018-06" db="EMBL/GenBank/DDBJ databases">
        <title>Genome assembly of Danube salmon.</title>
        <authorList>
            <person name="Macqueen D.J."/>
            <person name="Gundappa M.K."/>
        </authorList>
    </citation>
    <scope>NUCLEOTIDE SEQUENCE [LARGE SCALE GENOMIC DNA]</scope>
</reference>
<reference evidence="2" key="3">
    <citation type="submission" date="2025-09" db="UniProtKB">
        <authorList>
            <consortium name="Ensembl"/>
        </authorList>
    </citation>
    <scope>IDENTIFICATION</scope>
</reference>
<dbReference type="AlphaFoldDB" id="A0A4W5MX60"/>
<reference evidence="2" key="2">
    <citation type="submission" date="2025-08" db="UniProtKB">
        <authorList>
            <consortium name="Ensembl"/>
        </authorList>
    </citation>
    <scope>IDENTIFICATION</scope>
</reference>
<evidence type="ECO:0000313" key="3">
    <source>
        <dbReference type="Proteomes" id="UP000314982"/>
    </source>
</evidence>
<dbReference type="InterPro" id="IPR021668">
    <property type="entry name" value="TAN"/>
</dbReference>
<evidence type="ECO:0000313" key="2">
    <source>
        <dbReference type="Ensembl" id="ENSHHUP00000042059.1"/>
    </source>
</evidence>
<dbReference type="Proteomes" id="UP000314982">
    <property type="component" value="Unassembled WGS sequence"/>
</dbReference>
<keyword evidence="3" id="KW-1185">Reference proteome</keyword>
<dbReference type="Ensembl" id="ENSHHUT00000043660.1">
    <property type="protein sequence ID" value="ENSHHUP00000042059.1"/>
    <property type="gene ID" value="ENSHHUG00000025956.1"/>
</dbReference>